<proteinExistence type="inferred from homology"/>
<reference evidence="11 12" key="1">
    <citation type="journal article" date="2024" name="Nat. Commun.">
        <title>Phylogenomics reveals the evolutionary origins of lichenization in chlorophyte algae.</title>
        <authorList>
            <person name="Puginier C."/>
            <person name="Libourel C."/>
            <person name="Otte J."/>
            <person name="Skaloud P."/>
            <person name="Haon M."/>
            <person name="Grisel S."/>
            <person name="Petersen M."/>
            <person name="Berrin J.G."/>
            <person name="Delaux P.M."/>
            <person name="Dal Grande F."/>
            <person name="Keller J."/>
        </authorList>
    </citation>
    <scope>NUCLEOTIDE SEQUENCE [LARGE SCALE GENOMIC DNA]</scope>
    <source>
        <strain evidence="11 12">SAG 216-7</strain>
    </source>
</reference>
<evidence type="ECO:0000256" key="6">
    <source>
        <dbReference type="ARBA" id="ARBA00022842"/>
    </source>
</evidence>
<feature type="region of interest" description="Disordered" evidence="9">
    <location>
        <begin position="173"/>
        <end position="237"/>
    </location>
</feature>
<dbReference type="PROSITE" id="PS01175">
    <property type="entry name" value="RIBONUCLEASE_II"/>
    <property type="match status" value="1"/>
</dbReference>
<dbReference type="SUPFAM" id="SSF50249">
    <property type="entry name" value="Nucleic acid-binding proteins"/>
    <property type="match status" value="2"/>
</dbReference>
<evidence type="ECO:0000256" key="9">
    <source>
        <dbReference type="SAM" id="MobiDB-lite"/>
    </source>
</evidence>
<keyword evidence="4 8" id="KW-0378">Hydrolase</keyword>
<dbReference type="EC" id="3.1.13.-" evidence="8"/>
<dbReference type="InterPro" id="IPR041505">
    <property type="entry name" value="Dis3_CSD2"/>
</dbReference>
<dbReference type="HAMAP" id="MF_03045">
    <property type="entry name" value="DIS3L2"/>
    <property type="match status" value="1"/>
</dbReference>
<keyword evidence="8" id="KW-0464">Manganese</keyword>
<keyword evidence="7 8" id="KW-0694">RNA-binding</keyword>
<comment type="caution">
    <text evidence="11">The sequence shown here is derived from an EMBL/GenBank/DDBJ whole genome shotgun (WGS) entry which is preliminary data.</text>
</comment>
<evidence type="ECO:0000256" key="4">
    <source>
        <dbReference type="ARBA" id="ARBA00022801"/>
    </source>
</evidence>
<protein>
    <recommendedName>
        <fullName evidence="8">DIS3-like exonuclease 2</fullName>
        <ecNumber evidence="8">3.1.13.-</ecNumber>
    </recommendedName>
</protein>
<comment type="subcellular location">
    <subcellularLocation>
        <location evidence="8">Cytoplasm</location>
    </subcellularLocation>
    <subcellularLocation>
        <location evidence="8">Cytoplasm</location>
        <location evidence="8">P-body</location>
    </subcellularLocation>
</comment>
<evidence type="ECO:0000313" key="12">
    <source>
        <dbReference type="Proteomes" id="UP001491310"/>
    </source>
</evidence>
<evidence type="ECO:0000256" key="5">
    <source>
        <dbReference type="ARBA" id="ARBA00022839"/>
    </source>
</evidence>
<dbReference type="EMBL" id="JALJOT010000018">
    <property type="protein sequence ID" value="KAK9901380.1"/>
    <property type="molecule type" value="Genomic_DNA"/>
</dbReference>
<feature type="site" description="Important for catalytic activity" evidence="8">
    <location>
        <position position="444"/>
    </location>
</feature>
<feature type="compositionally biased region" description="Low complexity" evidence="9">
    <location>
        <begin position="1"/>
        <end position="18"/>
    </location>
</feature>
<keyword evidence="2 8" id="KW-0540">Nuclease</keyword>
<accession>A0ABR2YBH5</accession>
<feature type="binding site" evidence="8">
    <location>
        <position position="445"/>
    </location>
    <ligand>
        <name>Mg(2+)</name>
        <dbReference type="ChEBI" id="CHEBI:18420"/>
    </ligand>
</feature>
<keyword evidence="1 8" id="KW-0963">Cytoplasm</keyword>
<dbReference type="SMART" id="SM00955">
    <property type="entry name" value="RNB"/>
    <property type="match status" value="1"/>
</dbReference>
<evidence type="ECO:0000259" key="10">
    <source>
        <dbReference type="SMART" id="SM00955"/>
    </source>
</evidence>
<feature type="binding site" evidence="8">
    <location>
        <position position="436"/>
    </location>
    <ligand>
        <name>Mg(2+)</name>
        <dbReference type="ChEBI" id="CHEBI:18420"/>
    </ligand>
</feature>
<dbReference type="Pfam" id="PF17216">
    <property type="entry name" value="Rrp44_CSD1"/>
    <property type="match status" value="1"/>
</dbReference>
<evidence type="ECO:0000313" key="11">
    <source>
        <dbReference type="EMBL" id="KAK9901380.1"/>
    </source>
</evidence>
<dbReference type="InterPro" id="IPR012340">
    <property type="entry name" value="NA-bd_OB-fold"/>
</dbReference>
<dbReference type="Pfam" id="PF00773">
    <property type="entry name" value="RNB"/>
    <property type="match status" value="1"/>
</dbReference>
<comment type="function">
    <text evidence="8">3'-5'-exoribonuclease that specifically recognizes RNAs polyuridylated at their 3' end and mediates their degradation. Component of an exosome-independent RNA degradation pathway that mediates degradation of cytoplasmic mRNAs that have been deadenylated and subsequently uridylated at their 3'.</text>
</comment>
<comment type="cofactor">
    <cofactor evidence="8">
        <name>Mg(2+)</name>
        <dbReference type="ChEBI" id="CHEBI:18420"/>
    </cofactor>
    <cofactor evidence="8">
        <name>Mn(2+)</name>
        <dbReference type="ChEBI" id="CHEBI:29035"/>
    </cofactor>
</comment>
<feature type="domain" description="RNB" evidence="10">
    <location>
        <begin position="424"/>
        <end position="770"/>
    </location>
</feature>
<dbReference type="Pfam" id="PF17849">
    <property type="entry name" value="OB_Dis3"/>
    <property type="match status" value="1"/>
</dbReference>
<comment type="similarity">
    <text evidence="8">Belongs to the RNR ribonuclease family. DIS3L2 subfamily.</text>
</comment>
<dbReference type="InterPro" id="IPR033771">
    <property type="entry name" value="Rrp44_CSD1"/>
</dbReference>
<evidence type="ECO:0000256" key="8">
    <source>
        <dbReference type="HAMAP-Rule" id="MF_03045"/>
    </source>
</evidence>
<keyword evidence="5 8" id="KW-0269">Exonuclease</keyword>
<keyword evidence="6 8" id="KW-0460">Magnesium</keyword>
<evidence type="ECO:0000256" key="1">
    <source>
        <dbReference type="ARBA" id="ARBA00022490"/>
    </source>
</evidence>
<dbReference type="Gene3D" id="2.40.50.690">
    <property type="match status" value="1"/>
</dbReference>
<evidence type="ECO:0000256" key="7">
    <source>
        <dbReference type="ARBA" id="ARBA00022884"/>
    </source>
</evidence>
<evidence type="ECO:0000256" key="2">
    <source>
        <dbReference type="ARBA" id="ARBA00022722"/>
    </source>
</evidence>
<dbReference type="PANTHER" id="PTHR23355:SF9">
    <property type="entry name" value="DIS3-LIKE EXONUCLEASE 2"/>
    <property type="match status" value="1"/>
</dbReference>
<feature type="region of interest" description="Disordered" evidence="9">
    <location>
        <begin position="1"/>
        <end position="46"/>
    </location>
</feature>
<gene>
    <name evidence="11" type="ORF">WJX75_009489</name>
</gene>
<feature type="compositionally biased region" description="Low complexity" evidence="9">
    <location>
        <begin position="183"/>
        <end position="192"/>
    </location>
</feature>
<dbReference type="Gene3D" id="2.40.50.700">
    <property type="match status" value="1"/>
</dbReference>
<dbReference type="Proteomes" id="UP001491310">
    <property type="component" value="Unassembled WGS sequence"/>
</dbReference>
<keyword evidence="12" id="KW-1185">Reference proteome</keyword>
<sequence>MPQEGAAMLSSSAPPSLLGHRPGSAGLQHGAVMSPTGRGYADQPMLTLQSPLGTCSPSGSSGARKMRFPAYASHEELGTGLKKGLYFKGPIRVNAHDRSQAYITLAGLPSDLMIRGSVAQNRAVEGDVVALQILPPSSWFISSALVKASNDSGSSLHHSASTPAALTAGALELPEEGSPEPSPGSCAEGSGPQPAMSDVPSGGAESGPSDAIGGEAQAKQKKGRRKEGTRSSGSHAELVEATRAQLEACFGNGSKPPWADAASPEGALQIVSKLLLERPELRATAKVMGVLEPSRRRGAIVGVLKEEPGGAALLLVPCDPRLPRCLVRSSELPPDIKSSLKAEAKNPVSSNRTLVSGMIESWDASAAFPLAQIRSSLGQAGCLATESKAMMHMEAVTDEPFSNAVMACLPATPWSISDEEIGRRRDLRSARICSIDPLTARDLDDALSVEPLPGDGGWRVGVHIADVAHFVAAGSALDGEALGRGTSVYMVDRVIPMLPRLLCEELCSLNPGVDRLTFSVMWELSDEGKVLNQWAGRTVIRTCAKLAYEHAQAMIEGTFDISKPPVALSSPHTWPQVIEDVLVLHKIAAARRRERFQNGALRLDNVKLNFTLDADGNPCDAHPHVQREANQLVEEFMLLANMSVAALIARTFPGRALLRRHPPPHQRKMEELAATAAGLDVKVDVSSAASLQASLGALREHPDPRMLDIVQLLATKPMQLARYFCTGEVEDPCEWEHYALAVPEYTHFTSPIRRYPDIIVHRLLAAALELEKGSEEVAEEPSEEWCEQHGLLGTKACGEVATHCNDRKQSAKMVQEASSRLYLAVLLRRRPLLCEGVVIGLNGSRFLDVYIPDIGIELRIQVEDIVPAPVYGDWDDKAKTLDISRPRNAAAEHDPDRPHPAVLRDVDNAESARGVVRAVALPLQLRMFSRVPVLVSARQHGASGRPAEPFARLYLSG</sequence>
<keyword evidence="3 8" id="KW-0479">Metal-binding</keyword>
<dbReference type="InterPro" id="IPR001900">
    <property type="entry name" value="RNase_II/R"/>
</dbReference>
<dbReference type="InterPro" id="IPR028591">
    <property type="entry name" value="DIS3L2"/>
</dbReference>
<organism evidence="11 12">
    <name type="scientific">Coccomyxa subellipsoidea</name>
    <dbReference type="NCBI Taxonomy" id="248742"/>
    <lineage>
        <taxon>Eukaryota</taxon>
        <taxon>Viridiplantae</taxon>
        <taxon>Chlorophyta</taxon>
        <taxon>core chlorophytes</taxon>
        <taxon>Trebouxiophyceae</taxon>
        <taxon>Trebouxiophyceae incertae sedis</taxon>
        <taxon>Coccomyxaceae</taxon>
        <taxon>Coccomyxa</taxon>
    </lineage>
</organism>
<evidence type="ECO:0000256" key="3">
    <source>
        <dbReference type="ARBA" id="ARBA00022723"/>
    </source>
</evidence>
<dbReference type="InterPro" id="IPR022966">
    <property type="entry name" value="RNase_II/R_CS"/>
</dbReference>
<dbReference type="InterPro" id="IPR050180">
    <property type="entry name" value="RNR_Ribonuclease"/>
</dbReference>
<dbReference type="PANTHER" id="PTHR23355">
    <property type="entry name" value="RIBONUCLEASE"/>
    <property type="match status" value="1"/>
</dbReference>
<name>A0ABR2YBH5_9CHLO</name>